<protein>
    <submittedName>
        <fullName evidence="1">Uncharacterized protein</fullName>
    </submittedName>
</protein>
<proteinExistence type="predicted"/>
<organism evidence="1 2">
    <name type="scientific">Streptomyces aurantiacus</name>
    <dbReference type="NCBI Taxonomy" id="47760"/>
    <lineage>
        <taxon>Bacteria</taxon>
        <taxon>Bacillati</taxon>
        <taxon>Actinomycetota</taxon>
        <taxon>Actinomycetes</taxon>
        <taxon>Kitasatosporales</taxon>
        <taxon>Streptomycetaceae</taxon>
        <taxon>Streptomyces</taxon>
        <taxon>Streptomyces aurantiacus group</taxon>
    </lineage>
</organism>
<evidence type="ECO:0000313" key="1">
    <source>
        <dbReference type="EMBL" id="BCL26187.1"/>
    </source>
</evidence>
<accession>A0A7G1NX78</accession>
<dbReference type="KEGG" id="sgm:GCM10017557_10460"/>
<evidence type="ECO:0000313" key="2">
    <source>
        <dbReference type="Proteomes" id="UP000516444"/>
    </source>
</evidence>
<keyword evidence="2" id="KW-1185">Reference proteome</keyword>
<gene>
    <name evidence="1" type="ORF">GCM10017557_10460</name>
</gene>
<sequence length="55" mass="6347">MVKSLSAEQSADAALDALSHFRVEFYDCLYSRADALFKLTDECCARVARWRRWSS</sequence>
<name>A0A7G1NX78_9ACTN</name>
<dbReference type="AlphaFoldDB" id="A0A7G1NX78"/>
<dbReference type="Proteomes" id="UP000516444">
    <property type="component" value="Chromosome"/>
</dbReference>
<dbReference type="EMBL" id="AP023440">
    <property type="protein sequence ID" value="BCL26187.1"/>
    <property type="molecule type" value="Genomic_DNA"/>
</dbReference>
<reference evidence="1 2" key="1">
    <citation type="journal article" date="2014" name="Int. J. Syst. Evol. Microbiol.">
        <title>Complete genome sequence of Corynebacterium casei LMG S-19264T (=DSM 44701T), isolated from a smear-ripened cheese.</title>
        <authorList>
            <consortium name="US DOE Joint Genome Institute (JGI-PGF)"/>
            <person name="Walter F."/>
            <person name="Albersmeier A."/>
            <person name="Kalinowski J."/>
            <person name="Ruckert C."/>
        </authorList>
    </citation>
    <scope>NUCLEOTIDE SEQUENCE [LARGE SCALE GENOMIC DNA]</scope>
    <source>
        <strain evidence="1 2">JCM 4677</strain>
    </source>
</reference>